<proteinExistence type="predicted"/>
<name>A0A1I7KCN1_9BURK</name>
<gene>
    <name evidence="1" type="ORF">SAMN04489707_10468</name>
</gene>
<keyword evidence="2" id="KW-1185">Reference proteome</keyword>
<evidence type="ECO:0000313" key="2">
    <source>
        <dbReference type="Proteomes" id="UP000183656"/>
    </source>
</evidence>
<organism evidence="1 2">
    <name type="scientific">Paenacidovorax caeni</name>
    <dbReference type="NCBI Taxonomy" id="343013"/>
    <lineage>
        <taxon>Bacteria</taxon>
        <taxon>Pseudomonadati</taxon>
        <taxon>Pseudomonadota</taxon>
        <taxon>Betaproteobacteria</taxon>
        <taxon>Burkholderiales</taxon>
        <taxon>Comamonadaceae</taxon>
        <taxon>Paenacidovorax</taxon>
    </lineage>
</organism>
<sequence length="48" mass="5413">MTYKVLFRVCLKLLLDSFIITNSATSQFAPNRQCIAQATTCLPCRTMV</sequence>
<dbReference type="Proteomes" id="UP000183656">
    <property type="component" value="Unassembled WGS sequence"/>
</dbReference>
<dbReference type="AlphaFoldDB" id="A0A1I7KCN1"/>
<reference evidence="1 2" key="1">
    <citation type="submission" date="2016-10" db="EMBL/GenBank/DDBJ databases">
        <authorList>
            <person name="de Groot N.N."/>
        </authorList>
    </citation>
    <scope>NUCLEOTIDE SEQUENCE [LARGE SCALE GENOMIC DNA]</scope>
    <source>
        <strain evidence="1 2">R-24608</strain>
    </source>
</reference>
<accession>A0A1I7KCN1</accession>
<evidence type="ECO:0000313" key="1">
    <source>
        <dbReference type="EMBL" id="SFU95149.1"/>
    </source>
</evidence>
<protein>
    <submittedName>
        <fullName evidence="1">Uncharacterized protein</fullName>
    </submittedName>
</protein>
<dbReference type="EMBL" id="FPBX01000046">
    <property type="protein sequence ID" value="SFU95149.1"/>
    <property type="molecule type" value="Genomic_DNA"/>
</dbReference>